<comment type="caution">
    <text evidence="1">The sequence shown here is derived from an EMBL/GenBank/DDBJ whole genome shotgun (WGS) entry which is preliminary data.</text>
</comment>
<protein>
    <submittedName>
        <fullName evidence="1">Uncharacterized protein</fullName>
    </submittedName>
</protein>
<sequence length="68" mass="7590">MSRFQGVKQFCLDFGAAFRWEVWQPLVPPRPSWTAASAPDRSPARVDAAIERPAFATGAMTHLESSKR</sequence>
<dbReference type="EMBL" id="PHFW01000002">
    <property type="protein sequence ID" value="PQM28163.1"/>
    <property type="molecule type" value="Genomic_DNA"/>
</dbReference>
<gene>
    <name evidence="1" type="ORF">CVO77_06550</name>
</gene>
<evidence type="ECO:0000313" key="2">
    <source>
        <dbReference type="Proteomes" id="UP000238954"/>
    </source>
</evidence>
<accession>A0A2S8B778</accession>
<dbReference type="Proteomes" id="UP000238954">
    <property type="component" value="Chromosome"/>
</dbReference>
<proteinExistence type="predicted"/>
<keyword evidence="2" id="KW-1185">Reference proteome</keyword>
<reference evidence="2" key="1">
    <citation type="submission" date="2017-11" db="EMBL/GenBank/DDBJ databases">
        <title>The complete genome sequence of Sphingopyxis pomeranensis sp. nov. strain WS5A3p.</title>
        <authorList>
            <person name="Kaminski M.A."/>
        </authorList>
    </citation>
    <scope>NUCLEOTIDE SEQUENCE [LARGE SCALE GENOMIC DNA]</scope>
    <source>
        <strain evidence="2">WS5A3p</strain>
    </source>
</reference>
<evidence type="ECO:0000313" key="1">
    <source>
        <dbReference type="EMBL" id="PQM28163.1"/>
    </source>
</evidence>
<organism evidence="1 2">
    <name type="scientific">Sphingopyxis lindanitolerans</name>
    <dbReference type="NCBI Taxonomy" id="2054227"/>
    <lineage>
        <taxon>Bacteria</taxon>
        <taxon>Pseudomonadati</taxon>
        <taxon>Pseudomonadota</taxon>
        <taxon>Alphaproteobacteria</taxon>
        <taxon>Sphingomonadales</taxon>
        <taxon>Sphingomonadaceae</taxon>
        <taxon>Sphingopyxis</taxon>
    </lineage>
</organism>
<dbReference type="AlphaFoldDB" id="A0A2S8B778"/>
<name>A0A2S8B778_9SPHN</name>